<feature type="compositionally biased region" description="Polar residues" evidence="1">
    <location>
        <begin position="249"/>
        <end position="267"/>
    </location>
</feature>
<dbReference type="GeneID" id="106472340"/>
<feature type="region of interest" description="Disordered" evidence="1">
    <location>
        <begin position="248"/>
        <end position="282"/>
    </location>
</feature>
<organism evidence="2 3">
    <name type="scientific">Limulus polyphemus</name>
    <name type="common">Atlantic horseshoe crab</name>
    <dbReference type="NCBI Taxonomy" id="6850"/>
    <lineage>
        <taxon>Eukaryota</taxon>
        <taxon>Metazoa</taxon>
        <taxon>Ecdysozoa</taxon>
        <taxon>Arthropoda</taxon>
        <taxon>Chelicerata</taxon>
        <taxon>Merostomata</taxon>
        <taxon>Xiphosura</taxon>
        <taxon>Limulidae</taxon>
        <taxon>Limulus</taxon>
    </lineage>
</organism>
<evidence type="ECO:0000256" key="1">
    <source>
        <dbReference type="SAM" id="MobiDB-lite"/>
    </source>
</evidence>
<feature type="compositionally biased region" description="Acidic residues" evidence="1">
    <location>
        <begin position="37"/>
        <end position="47"/>
    </location>
</feature>
<gene>
    <name evidence="3" type="primary">LOC106472340</name>
</gene>
<dbReference type="Proteomes" id="UP000694941">
    <property type="component" value="Unplaced"/>
</dbReference>
<keyword evidence="2" id="KW-1185">Reference proteome</keyword>
<evidence type="ECO:0000313" key="2">
    <source>
        <dbReference type="Proteomes" id="UP000694941"/>
    </source>
</evidence>
<name>A0ABM1BTM5_LIMPO</name>
<feature type="compositionally biased region" description="Basic and acidic residues" evidence="1">
    <location>
        <begin position="65"/>
        <end position="80"/>
    </location>
</feature>
<feature type="region of interest" description="Disordered" evidence="1">
    <location>
        <begin position="36"/>
        <end position="124"/>
    </location>
</feature>
<reference evidence="3" key="1">
    <citation type="submission" date="2025-08" db="UniProtKB">
        <authorList>
            <consortium name="RefSeq"/>
        </authorList>
    </citation>
    <scope>IDENTIFICATION</scope>
    <source>
        <tissue evidence="3">Muscle</tissue>
    </source>
</reference>
<sequence length="346" mass="38647">METAKQRVKRRAGYAGPRGVLAYMKSSETNCSVETLLELDSEEDEENNQGLHEPEETSNSAKHLCNKDKPSGELIRKGVERPPASKKSASIALDKSDDTDQPLTTHETVPNGKQKSSKHGVGQNGEYASMGFGGAEISLTSCCLEKSKNTGTRDKIIESIPPDSQSQLGKFQTQKNTEILPFIELAEIRSVNEYSEKYKFKCTGETQNTEKIVNKSNNVFEERKVPEITINDNSEGYTYKVKTPVYDDTINTKPKPNTKNIVDTQDSSGHKNKENRETFNVPVQRRSSFLDRIFRTKKQAIQTNKPNDKKTLRTTSPQRRFLGLPFGKLSNKKDDSTSSGKSGLSK</sequence>
<feature type="compositionally biased region" description="Low complexity" evidence="1">
    <location>
        <begin position="337"/>
        <end position="346"/>
    </location>
</feature>
<feature type="compositionally biased region" description="Basic and acidic residues" evidence="1">
    <location>
        <begin position="268"/>
        <end position="277"/>
    </location>
</feature>
<dbReference type="RefSeq" id="XP_013788431.1">
    <property type="nucleotide sequence ID" value="XM_013932977.1"/>
</dbReference>
<accession>A0ABM1BTM5</accession>
<proteinExistence type="predicted"/>
<protein>
    <submittedName>
        <fullName evidence="3">Uncharacterized protein LOC106472340</fullName>
    </submittedName>
</protein>
<evidence type="ECO:0000313" key="3">
    <source>
        <dbReference type="RefSeq" id="XP_013788431.1"/>
    </source>
</evidence>
<feature type="compositionally biased region" description="Polar residues" evidence="1">
    <location>
        <begin position="101"/>
        <end position="114"/>
    </location>
</feature>
<feature type="non-terminal residue" evidence="3">
    <location>
        <position position="346"/>
    </location>
</feature>
<feature type="region of interest" description="Disordered" evidence="1">
    <location>
        <begin position="296"/>
        <end position="346"/>
    </location>
</feature>